<comment type="caution">
    <text evidence="1">The sequence shown here is derived from an EMBL/GenBank/DDBJ whole genome shotgun (WGS) entry which is preliminary data.</text>
</comment>
<name>A0AAN5MI28_MORMO</name>
<proteinExistence type="predicted"/>
<evidence type="ECO:0000313" key="2">
    <source>
        <dbReference type="Proteomes" id="UP000865968"/>
    </source>
</evidence>
<dbReference type="Proteomes" id="UP000865968">
    <property type="component" value="Unassembled WGS sequence"/>
</dbReference>
<sequence>MNEYEPIFRDTCEFYLKSLHSVSANYLAENKSDEEIKMLTDNYINKYIELSLDQEEFDNYYSDVNIHNVIGLNNKLSLDLSIMSYIRATQFYAKNDFNNASMHINEALFQIGLLHGYYLQALYEERSSEHMSKAASETEKAKNSRRIKKEILDYLSENARKYPWTSIDDCIPELISMLTEKAKNTREFTINPDTIRANIKKWARSSSKSESDLEFQEQLAELFYPA</sequence>
<reference evidence="1" key="2">
    <citation type="submission" date="2020-10" db="EMBL/GenBank/DDBJ databases">
        <authorList>
            <consortium name="NCBI Pathogen Detection Project"/>
        </authorList>
    </citation>
    <scope>NUCLEOTIDE SEQUENCE</scope>
    <source>
        <strain evidence="1">Morganella morganii ARLG-3209</strain>
    </source>
</reference>
<dbReference type="EMBL" id="DACSWI010000015">
    <property type="protein sequence ID" value="HAT3810750.1"/>
    <property type="molecule type" value="Genomic_DNA"/>
</dbReference>
<accession>A0AAN5MI28</accession>
<organism evidence="1 2">
    <name type="scientific">Morganella morganii</name>
    <name type="common">Proteus morganii</name>
    <dbReference type="NCBI Taxonomy" id="582"/>
    <lineage>
        <taxon>Bacteria</taxon>
        <taxon>Pseudomonadati</taxon>
        <taxon>Pseudomonadota</taxon>
        <taxon>Gammaproteobacteria</taxon>
        <taxon>Enterobacterales</taxon>
        <taxon>Morganellaceae</taxon>
        <taxon>Morganella</taxon>
    </lineage>
</organism>
<dbReference type="AlphaFoldDB" id="A0AAN5MI28"/>
<evidence type="ECO:0000313" key="1">
    <source>
        <dbReference type="EMBL" id="HAT3810750.1"/>
    </source>
</evidence>
<reference evidence="1" key="1">
    <citation type="journal article" date="2018" name="Genome Biol.">
        <title>SKESA: strategic k-mer extension for scrupulous assemblies.</title>
        <authorList>
            <person name="Souvorov A."/>
            <person name="Agarwala R."/>
            <person name="Lipman D.J."/>
        </authorList>
    </citation>
    <scope>NUCLEOTIDE SEQUENCE</scope>
    <source>
        <strain evidence="1">Morganella morganii ARLG-3209</strain>
    </source>
</reference>
<protein>
    <submittedName>
        <fullName evidence="1">Uncharacterized protein</fullName>
    </submittedName>
</protein>
<gene>
    <name evidence="1" type="ORF">I8608_003656</name>
</gene>